<evidence type="ECO:0000256" key="1">
    <source>
        <dbReference type="ARBA" id="ARBA00022723"/>
    </source>
</evidence>
<keyword evidence="2 5" id="KW-0863">Zinc-finger</keyword>
<keyword evidence="1" id="KW-0479">Metal-binding</keyword>
<dbReference type="PROSITE" id="PS51081">
    <property type="entry name" value="ZF_SIAH"/>
    <property type="match status" value="1"/>
</dbReference>
<evidence type="ECO:0000313" key="9">
    <source>
        <dbReference type="Proteomes" id="UP001231189"/>
    </source>
</evidence>
<dbReference type="EMBL" id="JAUUTY010000002">
    <property type="protein sequence ID" value="KAK1678233.1"/>
    <property type="molecule type" value="Genomic_DNA"/>
</dbReference>
<dbReference type="PANTHER" id="PTHR46632:SF18">
    <property type="entry name" value="OS01G0122200 PROTEIN"/>
    <property type="match status" value="1"/>
</dbReference>
<evidence type="ECO:0000256" key="2">
    <source>
        <dbReference type="ARBA" id="ARBA00022771"/>
    </source>
</evidence>
<feature type="region of interest" description="Disordered" evidence="6">
    <location>
        <begin position="1"/>
        <end position="26"/>
    </location>
</feature>
<comment type="caution">
    <text evidence="8">The sequence shown here is derived from an EMBL/GenBank/DDBJ whole genome shotgun (WGS) entry which is preliminary data.</text>
</comment>
<dbReference type="InterPro" id="IPR013010">
    <property type="entry name" value="Znf_SIAH"/>
</dbReference>
<dbReference type="GO" id="GO:0008270">
    <property type="term" value="F:zinc ion binding"/>
    <property type="evidence" value="ECO:0007669"/>
    <property type="project" value="UniProtKB-KW"/>
</dbReference>
<proteinExistence type="predicted"/>
<protein>
    <recommendedName>
        <fullName evidence="7">SIAH-type domain-containing protein</fullName>
    </recommendedName>
</protein>
<reference evidence="8" key="1">
    <citation type="submission" date="2023-07" db="EMBL/GenBank/DDBJ databases">
        <title>A chromosome-level genome assembly of Lolium multiflorum.</title>
        <authorList>
            <person name="Chen Y."/>
            <person name="Copetti D."/>
            <person name="Kolliker R."/>
            <person name="Studer B."/>
        </authorList>
    </citation>
    <scope>NUCLEOTIDE SEQUENCE</scope>
    <source>
        <strain evidence="8">02402/16</strain>
        <tissue evidence="8">Leaf</tissue>
    </source>
</reference>
<dbReference type="SUPFAM" id="SSF49599">
    <property type="entry name" value="TRAF domain-like"/>
    <property type="match status" value="1"/>
</dbReference>
<feature type="compositionally biased region" description="Polar residues" evidence="6">
    <location>
        <begin position="337"/>
        <end position="348"/>
    </location>
</feature>
<dbReference type="Gene3D" id="3.30.40.10">
    <property type="entry name" value="Zinc/RING finger domain, C3HC4 (zinc finger)"/>
    <property type="match status" value="1"/>
</dbReference>
<evidence type="ECO:0000313" key="8">
    <source>
        <dbReference type="EMBL" id="KAK1678233.1"/>
    </source>
</evidence>
<dbReference type="Proteomes" id="UP001231189">
    <property type="component" value="Unassembled WGS sequence"/>
</dbReference>
<dbReference type="InterPro" id="IPR044286">
    <property type="entry name" value="SINL_plant"/>
</dbReference>
<evidence type="ECO:0000256" key="6">
    <source>
        <dbReference type="SAM" id="MobiDB-lite"/>
    </source>
</evidence>
<dbReference type="InterPro" id="IPR013083">
    <property type="entry name" value="Znf_RING/FYVE/PHD"/>
</dbReference>
<accession>A0AAD8TAP5</accession>
<organism evidence="8 9">
    <name type="scientific">Lolium multiflorum</name>
    <name type="common">Italian ryegrass</name>
    <name type="synonym">Lolium perenne subsp. multiflorum</name>
    <dbReference type="NCBI Taxonomy" id="4521"/>
    <lineage>
        <taxon>Eukaryota</taxon>
        <taxon>Viridiplantae</taxon>
        <taxon>Streptophyta</taxon>
        <taxon>Embryophyta</taxon>
        <taxon>Tracheophyta</taxon>
        <taxon>Spermatophyta</taxon>
        <taxon>Magnoliopsida</taxon>
        <taxon>Liliopsida</taxon>
        <taxon>Poales</taxon>
        <taxon>Poaceae</taxon>
        <taxon>BOP clade</taxon>
        <taxon>Pooideae</taxon>
        <taxon>Poodae</taxon>
        <taxon>Poeae</taxon>
        <taxon>Poeae Chloroplast Group 2 (Poeae type)</taxon>
        <taxon>Loliodinae</taxon>
        <taxon>Loliinae</taxon>
        <taxon>Lolium</taxon>
    </lineage>
</organism>
<dbReference type="PANTHER" id="PTHR46632">
    <property type="entry name" value="E3 UBIQUITIN-PROTEIN LIGASE SINA-LIKE 4"/>
    <property type="match status" value="1"/>
</dbReference>
<comment type="function">
    <text evidence="4">E3 ubiquitin-protein ligase that mediates ubiquitination and subsequent proteasomal degradation of target proteins. E3 ubiquitin ligases accept ubiquitin from an E2 ubiquitin-conjugating enzyme in the form of a thioester and then directly transfers the ubiquitin to targeted substrates. It probably triggers the ubiquitin-mediated degradation of different substrates.</text>
</comment>
<name>A0AAD8TAP5_LOLMU</name>
<gene>
    <name evidence="8" type="ORF">QYE76_039081</name>
</gene>
<feature type="region of interest" description="Disordered" evidence="6">
    <location>
        <begin position="326"/>
        <end position="348"/>
    </location>
</feature>
<dbReference type="AlphaFoldDB" id="A0AAD8TAP5"/>
<evidence type="ECO:0000256" key="5">
    <source>
        <dbReference type="PROSITE-ProRule" id="PRU00455"/>
    </source>
</evidence>
<evidence type="ECO:0000256" key="4">
    <source>
        <dbReference type="ARBA" id="ARBA00024004"/>
    </source>
</evidence>
<evidence type="ECO:0000259" key="7">
    <source>
        <dbReference type="PROSITE" id="PS51081"/>
    </source>
</evidence>
<feature type="domain" description="SIAH-type" evidence="7">
    <location>
        <begin position="107"/>
        <end position="165"/>
    </location>
</feature>
<sequence>MENCSKKPRLGLTPKGQFKQEAADHETSREVVVDDATLPVTNMAIVIDKTMYDCSLCYRPLRPPVLKCRAGHGACGSCSENQSRKCHLCADGAEYEHIHWLDSYVMGAKVPCPNEPFGCRTLVPYCLVDDHLLECQHAPCYCPEPGCTFPGSPLMLYDHLKVHHDWLVTSIAFDKKLDLEIDEAERRRLLATENGEHLFLLVITERVGGGCEVRLVRVCGKDAGPWGYWYKVWTNAPMDPWYRDKKPILMLEDRVRSCAVPSEEAAMEVGSRYLSLQLPDMHPRGGFALRVRITSNEDHIATQTHAKLLDRPAVFVLANEGRQDGQPAFVSAGEGSQEATESGNASLAATSPSLMEKVPLDIAESQKWPSPQHQRHLPVFFLSLSLQFISCVFIMQTIHIKHALWKIHSKLTVICCRLEFCHSEGSVLRSW</sequence>
<keyword evidence="9" id="KW-1185">Reference proteome</keyword>
<evidence type="ECO:0000256" key="3">
    <source>
        <dbReference type="ARBA" id="ARBA00022833"/>
    </source>
</evidence>
<keyword evidence="3" id="KW-0862">Zinc</keyword>